<comment type="similarity">
    <text evidence="1">Belongs to the phD/YefM antitoxin family.</text>
</comment>
<name>A0A0G2ALN6_9BACT</name>
<protein>
    <recommendedName>
        <fullName evidence="5">Antitoxin</fullName>
    </recommendedName>
</protein>
<proteinExistence type="inferred from homology"/>
<dbReference type="InterPro" id="IPR036165">
    <property type="entry name" value="YefM-like_sf"/>
</dbReference>
<gene>
    <name evidence="3" type="ORF">UY92_C0009G0021</name>
</gene>
<evidence type="ECO:0000256" key="2">
    <source>
        <dbReference type="SAM" id="MobiDB-lite"/>
    </source>
</evidence>
<sequence>MTKRFDRLLSLAQKTGNPLIVHDRSEKRDMVVLSVDEYEMMLDTQEFAGEEPLRDVRELSEGEMLDKINRDIAIWRSAQELDGAEDRGEMLAEEWRQSAVEATANRGRHQAGEVIRKTYPAESPDAAIRYEPAGEESLTGPQPIPEAAAESAAIGGGEPLEGDPIFFEEPVE</sequence>
<feature type="region of interest" description="Disordered" evidence="2">
    <location>
        <begin position="129"/>
        <end position="172"/>
    </location>
</feature>
<evidence type="ECO:0000313" key="4">
    <source>
        <dbReference type="Proteomes" id="UP000033870"/>
    </source>
</evidence>
<evidence type="ECO:0000313" key="3">
    <source>
        <dbReference type="EMBL" id="KKW42217.1"/>
    </source>
</evidence>
<comment type="caution">
    <text evidence="3">The sequence shown here is derived from an EMBL/GenBank/DDBJ whole genome shotgun (WGS) entry which is preliminary data.</text>
</comment>
<dbReference type="SUPFAM" id="SSF143120">
    <property type="entry name" value="YefM-like"/>
    <property type="match status" value="1"/>
</dbReference>
<accession>A0A0G2ALN6</accession>
<dbReference type="AlphaFoldDB" id="A0A0G2ALN6"/>
<dbReference type="EMBL" id="LCRX01000009">
    <property type="protein sequence ID" value="KKW42217.1"/>
    <property type="molecule type" value="Genomic_DNA"/>
</dbReference>
<evidence type="ECO:0008006" key="5">
    <source>
        <dbReference type="Google" id="ProtNLM"/>
    </source>
</evidence>
<dbReference type="Proteomes" id="UP000033870">
    <property type="component" value="Unassembled WGS sequence"/>
</dbReference>
<reference evidence="3 4" key="1">
    <citation type="journal article" date="2015" name="Nature">
        <title>rRNA introns, odd ribosomes, and small enigmatic genomes across a large radiation of phyla.</title>
        <authorList>
            <person name="Brown C.T."/>
            <person name="Hug L.A."/>
            <person name="Thomas B.C."/>
            <person name="Sharon I."/>
            <person name="Castelle C.J."/>
            <person name="Singh A."/>
            <person name="Wilkins M.J."/>
            <person name="Williams K.H."/>
            <person name="Banfield J.F."/>
        </authorList>
    </citation>
    <scope>NUCLEOTIDE SEQUENCE [LARGE SCALE GENOMIC DNA]</scope>
</reference>
<organism evidence="3 4">
    <name type="scientific">Candidatus Magasanikbacteria bacterium GW2011_GWA2_56_11</name>
    <dbReference type="NCBI Taxonomy" id="1619044"/>
    <lineage>
        <taxon>Bacteria</taxon>
        <taxon>Candidatus Magasanikiibacteriota</taxon>
    </lineage>
</organism>
<evidence type="ECO:0000256" key="1">
    <source>
        <dbReference type="ARBA" id="ARBA00009981"/>
    </source>
</evidence>